<evidence type="ECO:0000313" key="2">
    <source>
        <dbReference type="Proteomes" id="UP001562354"/>
    </source>
</evidence>
<dbReference type="Proteomes" id="UP001562354">
    <property type="component" value="Unassembled WGS sequence"/>
</dbReference>
<dbReference type="RefSeq" id="XP_069202922.1">
    <property type="nucleotide sequence ID" value="XM_069348237.1"/>
</dbReference>
<name>A0ABR3PKS1_9PEZI</name>
<dbReference type="GeneID" id="95979024"/>
<dbReference type="EMBL" id="JBFMKM010000004">
    <property type="protein sequence ID" value="KAL1306650.1"/>
    <property type="molecule type" value="Genomic_DNA"/>
</dbReference>
<protein>
    <submittedName>
        <fullName evidence="1">Uncharacterized protein</fullName>
    </submittedName>
</protein>
<comment type="caution">
    <text evidence="1">The sequence shown here is derived from an EMBL/GenBank/DDBJ whole genome shotgun (WGS) entry which is preliminary data.</text>
</comment>
<proteinExistence type="predicted"/>
<organism evidence="1 2">
    <name type="scientific">Neodothiora populina</name>
    <dbReference type="NCBI Taxonomy" id="2781224"/>
    <lineage>
        <taxon>Eukaryota</taxon>
        <taxon>Fungi</taxon>
        <taxon>Dikarya</taxon>
        <taxon>Ascomycota</taxon>
        <taxon>Pezizomycotina</taxon>
        <taxon>Dothideomycetes</taxon>
        <taxon>Dothideomycetidae</taxon>
        <taxon>Dothideales</taxon>
        <taxon>Dothioraceae</taxon>
        <taxon>Neodothiora</taxon>
    </lineage>
</organism>
<evidence type="ECO:0000313" key="1">
    <source>
        <dbReference type="EMBL" id="KAL1306650.1"/>
    </source>
</evidence>
<sequence length="287" mass="31785">MGRPKKRKLCGKEALLSSESTFPTLDNHTRPDHIPDSDVGDTTTDSYIPVIPNSNTSSSDVAAYMMVEDKLQLHSSNDMVAGSQSCVCLSAMYLTLANLQSMQDFTFPPSLHLLRTATATGWDVLHCGQCPILYLSAMQNIQLLGLLIVSLAERYDKLLKSIDDETERCDAANEMKTFRVGDTSLATAHMHTGQLDCPASFLIELQSSEWRTMVKKVIRADVHGSNGEGSLALLNLIDKMEERQHGWHVAHPVRDAPPCERPSAGEQPMCLTLVREAKRIIRSLDFD</sequence>
<accession>A0ABR3PKS1</accession>
<keyword evidence="2" id="KW-1185">Reference proteome</keyword>
<reference evidence="1 2" key="1">
    <citation type="submission" date="2024-07" db="EMBL/GenBank/DDBJ databases">
        <title>Draft sequence of the Neodothiora populina.</title>
        <authorList>
            <person name="Drown D.D."/>
            <person name="Schuette U.S."/>
            <person name="Buechlein A.B."/>
            <person name="Rusch D.R."/>
            <person name="Winton L.W."/>
            <person name="Adams G.A."/>
        </authorList>
    </citation>
    <scope>NUCLEOTIDE SEQUENCE [LARGE SCALE GENOMIC DNA]</scope>
    <source>
        <strain evidence="1 2">CPC 39397</strain>
    </source>
</reference>
<gene>
    <name evidence="1" type="ORF">AAFC00_005325</name>
</gene>